<accession>A0ACB6ZU41</accession>
<reference evidence="1" key="2">
    <citation type="journal article" date="2020" name="Nat. Commun.">
        <title>Large-scale genome sequencing of mycorrhizal fungi provides insights into the early evolution of symbiotic traits.</title>
        <authorList>
            <person name="Miyauchi S."/>
            <person name="Kiss E."/>
            <person name="Kuo A."/>
            <person name="Drula E."/>
            <person name="Kohler A."/>
            <person name="Sanchez-Garcia M."/>
            <person name="Morin E."/>
            <person name="Andreopoulos B."/>
            <person name="Barry K.W."/>
            <person name="Bonito G."/>
            <person name="Buee M."/>
            <person name="Carver A."/>
            <person name="Chen C."/>
            <person name="Cichocki N."/>
            <person name="Clum A."/>
            <person name="Culley D."/>
            <person name="Crous P.W."/>
            <person name="Fauchery L."/>
            <person name="Girlanda M."/>
            <person name="Hayes R.D."/>
            <person name="Keri Z."/>
            <person name="LaButti K."/>
            <person name="Lipzen A."/>
            <person name="Lombard V."/>
            <person name="Magnuson J."/>
            <person name="Maillard F."/>
            <person name="Murat C."/>
            <person name="Nolan M."/>
            <person name="Ohm R.A."/>
            <person name="Pangilinan J."/>
            <person name="Pereira M.F."/>
            <person name="Perotto S."/>
            <person name="Peter M."/>
            <person name="Pfister S."/>
            <person name="Riley R."/>
            <person name="Sitrit Y."/>
            <person name="Stielow J.B."/>
            <person name="Szollosi G."/>
            <person name="Zifcakova L."/>
            <person name="Stursova M."/>
            <person name="Spatafora J.W."/>
            <person name="Tedersoo L."/>
            <person name="Vaario L.M."/>
            <person name="Yamada A."/>
            <person name="Yan M."/>
            <person name="Wang P."/>
            <person name="Xu J."/>
            <person name="Bruns T."/>
            <person name="Baldrian P."/>
            <person name="Vilgalys R."/>
            <person name="Dunand C."/>
            <person name="Henrissat B."/>
            <person name="Grigoriev I.V."/>
            <person name="Hibbett D."/>
            <person name="Nagy L.G."/>
            <person name="Martin F.M."/>
        </authorList>
    </citation>
    <scope>NUCLEOTIDE SEQUENCE</scope>
    <source>
        <strain evidence="1">P2</strain>
    </source>
</reference>
<gene>
    <name evidence="1" type="ORF">BDM02DRAFT_3126069</name>
</gene>
<evidence type="ECO:0000313" key="2">
    <source>
        <dbReference type="Proteomes" id="UP000886501"/>
    </source>
</evidence>
<reference evidence="1" key="1">
    <citation type="submission" date="2019-10" db="EMBL/GenBank/DDBJ databases">
        <authorList>
            <consortium name="DOE Joint Genome Institute"/>
            <person name="Kuo A."/>
            <person name="Miyauchi S."/>
            <person name="Kiss E."/>
            <person name="Drula E."/>
            <person name="Kohler A."/>
            <person name="Sanchez-Garcia M."/>
            <person name="Andreopoulos B."/>
            <person name="Barry K.W."/>
            <person name="Bonito G."/>
            <person name="Buee M."/>
            <person name="Carver A."/>
            <person name="Chen C."/>
            <person name="Cichocki N."/>
            <person name="Clum A."/>
            <person name="Culley D."/>
            <person name="Crous P.W."/>
            <person name="Fauchery L."/>
            <person name="Girlanda M."/>
            <person name="Hayes R."/>
            <person name="Keri Z."/>
            <person name="Labutti K."/>
            <person name="Lipzen A."/>
            <person name="Lombard V."/>
            <person name="Magnuson J."/>
            <person name="Maillard F."/>
            <person name="Morin E."/>
            <person name="Murat C."/>
            <person name="Nolan M."/>
            <person name="Ohm R."/>
            <person name="Pangilinan J."/>
            <person name="Pereira M."/>
            <person name="Perotto S."/>
            <person name="Peter M."/>
            <person name="Riley R."/>
            <person name="Sitrit Y."/>
            <person name="Stielow B."/>
            <person name="Szollosi G."/>
            <person name="Zifcakova L."/>
            <person name="Stursova M."/>
            <person name="Spatafora J.W."/>
            <person name="Tedersoo L."/>
            <person name="Vaario L.-M."/>
            <person name="Yamada A."/>
            <person name="Yan M."/>
            <person name="Wang P."/>
            <person name="Xu J."/>
            <person name="Bruns T."/>
            <person name="Baldrian P."/>
            <person name="Vilgalys R."/>
            <person name="Henrissat B."/>
            <person name="Grigoriev I.V."/>
            <person name="Hibbett D."/>
            <person name="Nagy L.G."/>
            <person name="Martin F.M."/>
        </authorList>
    </citation>
    <scope>NUCLEOTIDE SEQUENCE</scope>
    <source>
        <strain evidence="1">P2</strain>
    </source>
</reference>
<dbReference type="EMBL" id="MU117966">
    <property type="protein sequence ID" value="KAF9652946.1"/>
    <property type="molecule type" value="Genomic_DNA"/>
</dbReference>
<keyword evidence="2" id="KW-1185">Reference proteome</keyword>
<organism evidence="1 2">
    <name type="scientific">Thelephora ganbajun</name>
    <name type="common">Ganba fungus</name>
    <dbReference type="NCBI Taxonomy" id="370292"/>
    <lineage>
        <taxon>Eukaryota</taxon>
        <taxon>Fungi</taxon>
        <taxon>Dikarya</taxon>
        <taxon>Basidiomycota</taxon>
        <taxon>Agaricomycotina</taxon>
        <taxon>Agaricomycetes</taxon>
        <taxon>Thelephorales</taxon>
        <taxon>Thelephoraceae</taxon>
        <taxon>Thelephora</taxon>
    </lineage>
</organism>
<evidence type="ECO:0000313" key="1">
    <source>
        <dbReference type="EMBL" id="KAF9652946.1"/>
    </source>
</evidence>
<dbReference type="Proteomes" id="UP000886501">
    <property type="component" value="Unassembled WGS sequence"/>
</dbReference>
<protein>
    <submittedName>
        <fullName evidence="1">Uncharacterized protein</fullName>
    </submittedName>
</protein>
<proteinExistence type="predicted"/>
<name>A0ACB6ZU41_THEGA</name>
<sequence length="227" mass="25789">MNFPPTPDEQRMLDMLAGLVLSEDPSAKDDAYAQMAVEYAHFINESSAARCPQNFGSSESFTIEGQHRQSLGSPALRGSMGSLRHDSHSSRISFDQRTPELNDSTCQSYRRQSLELTSDRRASLATEVDNHMRRSSLPNPTLKDLKPPKRRVVGNGVYKFETLPWHESSLRQAMARRAHEKKEQLASPLPLINLRPEAEARLRDVLGEEGYAEWRRKHRVSYLLNEG</sequence>
<comment type="caution">
    <text evidence="1">The sequence shown here is derived from an EMBL/GenBank/DDBJ whole genome shotgun (WGS) entry which is preliminary data.</text>
</comment>